<keyword evidence="2" id="KW-0547">Nucleotide-binding</keyword>
<evidence type="ECO:0000256" key="1">
    <source>
        <dbReference type="ARBA" id="ARBA00008535"/>
    </source>
</evidence>
<dbReference type="PANTHER" id="PTHR10903">
    <property type="entry name" value="GTPASE, IMAP FAMILY MEMBER-RELATED"/>
    <property type="match status" value="1"/>
</dbReference>
<dbReference type="FunFam" id="3.40.50.300:FF:000840">
    <property type="entry name" value="Immune-associated nucleotide-binding protein 9"/>
    <property type="match status" value="1"/>
</dbReference>
<evidence type="ECO:0000313" key="6">
    <source>
        <dbReference type="Proteomes" id="UP000694251"/>
    </source>
</evidence>
<dbReference type="CDD" id="cd01852">
    <property type="entry name" value="AIG1"/>
    <property type="match status" value="1"/>
</dbReference>
<feature type="domain" description="AIG1-type G" evidence="4">
    <location>
        <begin position="59"/>
        <end position="263"/>
    </location>
</feature>
<dbReference type="InterPro" id="IPR045058">
    <property type="entry name" value="GIMA/IAN/Toc"/>
</dbReference>
<comment type="caution">
    <text evidence="5">The sequence shown here is derived from an EMBL/GenBank/DDBJ whole genome shotgun (WGS) entry which is preliminary data.</text>
</comment>
<keyword evidence="6" id="KW-1185">Reference proteome</keyword>
<dbReference type="Pfam" id="PF04548">
    <property type="entry name" value="AIG1"/>
    <property type="match status" value="1"/>
</dbReference>
<name>A0A8T2CLZ1_ARASU</name>
<dbReference type="AlphaFoldDB" id="A0A8T2CLZ1"/>
<proteinExistence type="inferred from homology"/>
<organism evidence="5 6">
    <name type="scientific">Arabidopsis suecica</name>
    <name type="common">Swedish thale-cress</name>
    <name type="synonym">Cardaminopsis suecica</name>
    <dbReference type="NCBI Taxonomy" id="45249"/>
    <lineage>
        <taxon>Eukaryota</taxon>
        <taxon>Viridiplantae</taxon>
        <taxon>Streptophyta</taxon>
        <taxon>Embryophyta</taxon>
        <taxon>Tracheophyta</taxon>
        <taxon>Spermatophyta</taxon>
        <taxon>Magnoliopsida</taxon>
        <taxon>eudicotyledons</taxon>
        <taxon>Gunneridae</taxon>
        <taxon>Pentapetalae</taxon>
        <taxon>rosids</taxon>
        <taxon>malvids</taxon>
        <taxon>Brassicales</taxon>
        <taxon>Brassicaceae</taxon>
        <taxon>Camelineae</taxon>
        <taxon>Arabidopsis</taxon>
    </lineage>
</organism>
<sequence>MIYLSNIHILVGSSAYNLSRIWLRFVDGKNMNSYLQSGKTMEQELMYKGGAQQKGQFSKQAENIVLVGRTGNGKSATGNSLIGKKVFDSKTHATGVTIKCQTHEFVTKYGNTINVIDTPGLFDLSVSANNISKEIVKCLTLAKGGIHAVLLVLSARTRITQEEENTLTALQSLFGSKILDYVIFVFTGGDVLEECNETLDDYLGRDCPDFIKGVIRMSVLIDNKTRDEGKKAEQVDKLLSLVDEIRRSKHGEGYTNDMYDEIKRKPDKLQEQQKMLELENHPKEMVSMKKDHFDEWYQENMNQLSNKVEKKLKDALEALEKPLGKVGKDKNVHWETDDEQSLKLTVSIPVPPIPGSSCSIL</sequence>
<evidence type="ECO:0000256" key="3">
    <source>
        <dbReference type="ARBA" id="ARBA00023134"/>
    </source>
</evidence>
<dbReference type="EMBL" id="JAEFBJ010000006">
    <property type="protein sequence ID" value="KAG7599160.1"/>
    <property type="molecule type" value="Genomic_DNA"/>
</dbReference>
<dbReference type="InterPro" id="IPR006703">
    <property type="entry name" value="G_AIG1"/>
</dbReference>
<dbReference type="Proteomes" id="UP000694251">
    <property type="component" value="Chromosome 6"/>
</dbReference>
<protein>
    <submittedName>
        <fullName evidence="5">AIG1-type guanine nucleotide-binding (G) domain</fullName>
    </submittedName>
</protein>
<comment type="similarity">
    <text evidence="1">Belongs to the TRAFAC class TrmE-Era-EngA-EngB-Septin-like GTPase superfamily. AIG1/Toc34/Toc159-like paraseptin GTPase family. IAN subfamily.</text>
</comment>
<dbReference type="OrthoDB" id="8954335at2759"/>
<keyword evidence="3" id="KW-0342">GTP-binding</keyword>
<evidence type="ECO:0000313" key="5">
    <source>
        <dbReference type="EMBL" id="KAG7599160.1"/>
    </source>
</evidence>
<dbReference type="PANTHER" id="PTHR10903:SF164">
    <property type="entry name" value="IMMUNE-ASSOCIATED NUCLEOTIDE-BINDING PROTEIN 7"/>
    <property type="match status" value="1"/>
</dbReference>
<reference evidence="5 6" key="1">
    <citation type="submission" date="2020-12" db="EMBL/GenBank/DDBJ databases">
        <title>Concerted genomic and epigenomic changes stabilize Arabidopsis allopolyploids.</title>
        <authorList>
            <person name="Chen Z."/>
        </authorList>
    </citation>
    <scope>NUCLEOTIDE SEQUENCE [LARGE SCALE GENOMIC DNA]</scope>
    <source>
        <strain evidence="5">As9502</strain>
        <tissue evidence="5">Leaf</tissue>
    </source>
</reference>
<gene>
    <name evidence="5" type="ORF">ISN44_As06g033580</name>
</gene>
<evidence type="ECO:0000256" key="2">
    <source>
        <dbReference type="ARBA" id="ARBA00022741"/>
    </source>
</evidence>
<dbReference type="PROSITE" id="PS51720">
    <property type="entry name" value="G_AIG1"/>
    <property type="match status" value="1"/>
</dbReference>
<dbReference type="GO" id="GO:0005525">
    <property type="term" value="F:GTP binding"/>
    <property type="evidence" value="ECO:0007669"/>
    <property type="project" value="UniProtKB-KW"/>
</dbReference>
<accession>A0A8T2CLZ1</accession>
<evidence type="ECO:0000259" key="4">
    <source>
        <dbReference type="PROSITE" id="PS51720"/>
    </source>
</evidence>